<dbReference type="AlphaFoldDB" id="A0A117I6M7"/>
<gene>
    <name evidence="9" type="ORF">RMCB_4351</name>
</gene>
<reference evidence="10" key="1">
    <citation type="journal article" date="2016" name="Genome Announc.">
        <title>Draft Genome Sequences of Five Rapidly Growing Mycobacterium Species, M. thermoresistibile, M. fortuitum subsp. acetamidolyticum, M. canariasense, M. brisbanense, and M. novocastrense.</title>
        <authorList>
            <person name="Katahira K."/>
            <person name="Ogura Y."/>
            <person name="Gotoh Y."/>
            <person name="Hayashi T."/>
        </authorList>
    </citation>
    <scope>NUCLEOTIDE SEQUENCE [LARGE SCALE GENOMIC DNA]</scope>
    <source>
        <strain evidence="10">JCM15654</strain>
    </source>
</reference>
<comment type="subcellular location">
    <subcellularLocation>
        <location evidence="1">Cell membrane</location>
        <topology evidence="1">Multi-pass membrane protein</topology>
    </subcellularLocation>
</comment>
<keyword evidence="6 7" id="KW-0472">Membrane</keyword>
<dbReference type="Gene3D" id="1.20.1640.10">
    <property type="entry name" value="Multidrug efflux transporter AcrB transmembrane domain"/>
    <property type="match status" value="2"/>
</dbReference>
<dbReference type="STRING" id="146020.RMCB_4351"/>
<sequence length="749" mass="79012">MFTTLGAFATRFPRPILVAALITFVLAGVFGAPVGMKLPSGGYEVAGSESSRATAILNRTFDAGGMPIVFEITGPAGPDAPQVRDRAHAVIAALTASGHAQQINSYWTAAAPATAASLLSNDHRTGLVVAEITGGDSDAPPRAHDIAKNLIGTRDGISVNAGGQAIAYYDFNLQSRIDLLTVESIAVPFTFLVLIWIFGSAIAAMVPLAVAAFAVSGATAALRMIFAFTDVSVFALNLATALCLALAIDYTLFIIERYREETAGGAPPAQALVTTMNTAGRTVTYSAITVALSLATMAVFPMYFLGSLAYAGIICVGLCLFGALVIAPALLVVLGARLDDWDIRAPVLRFLGRPGTRPRSVQESFFYRVAIVCMRYAVPVVIAVTALFVTLGAPFLGIRTAYPDDRTLPTAAPSRQAGDLLREQFPHYGTNAIRIVLPTNTASPPAIAQYAKALSTMPDVAAVTAPDGAYVAGTRISGDAYGAGMRDGAAYLTVSSTLDPFSPPGKHQLTALKEVPAPGPTLFDGTAQRSIDDVHGITSRIPLVLALVAVTTLILVFLFTGSVLLPIKAVLMNALSLTAAFGAMVWIFQEGHLSGFGTTTTGNINAAFPPLIFCLAFGLSMDYEVFVLSRIREEWLHTPQLTDADNDRAVALGLAHTGRIVTAAATVMAIVFVAMIASQQANMRMLGTALTITVLLDAFLIRTVLVPAVMKLMGRVNWWAPAPLALWHAKWGLRERPSHPTTAKPVASR</sequence>
<dbReference type="Pfam" id="PF03176">
    <property type="entry name" value="MMPL"/>
    <property type="match status" value="2"/>
</dbReference>
<feature type="transmembrane region" description="Helical" evidence="7">
    <location>
        <begin position="608"/>
        <end position="628"/>
    </location>
</feature>
<feature type="domain" description="Membrane transport protein MMPL" evidence="8">
    <location>
        <begin position="48"/>
        <end position="337"/>
    </location>
</feature>
<dbReference type="PANTHER" id="PTHR33406">
    <property type="entry name" value="MEMBRANE PROTEIN MJ1562-RELATED"/>
    <property type="match status" value="1"/>
</dbReference>
<organism evidence="9 10">
    <name type="scientific">Mycolicibacterium brisbanense</name>
    <dbReference type="NCBI Taxonomy" id="146020"/>
    <lineage>
        <taxon>Bacteria</taxon>
        <taxon>Bacillati</taxon>
        <taxon>Actinomycetota</taxon>
        <taxon>Actinomycetes</taxon>
        <taxon>Mycobacteriales</taxon>
        <taxon>Mycobacteriaceae</taxon>
        <taxon>Mycolicibacterium</taxon>
    </lineage>
</organism>
<comment type="similarity">
    <text evidence="2">Belongs to the resistance-nodulation-cell division (RND) (TC 2.A.6) family. MmpL subfamily.</text>
</comment>
<feature type="transmembrane region" description="Helical" evidence="7">
    <location>
        <begin position="283"/>
        <end position="304"/>
    </location>
</feature>
<evidence type="ECO:0000256" key="6">
    <source>
        <dbReference type="ARBA" id="ARBA00023136"/>
    </source>
</evidence>
<evidence type="ECO:0000256" key="5">
    <source>
        <dbReference type="ARBA" id="ARBA00022989"/>
    </source>
</evidence>
<dbReference type="InterPro" id="IPR050545">
    <property type="entry name" value="Mycobact_MmpL"/>
</dbReference>
<evidence type="ECO:0000256" key="2">
    <source>
        <dbReference type="ARBA" id="ARBA00010157"/>
    </source>
</evidence>
<keyword evidence="10" id="KW-1185">Reference proteome</keyword>
<feature type="transmembrane region" description="Helical" evidence="7">
    <location>
        <begin position="683"/>
        <end position="705"/>
    </location>
</feature>
<evidence type="ECO:0000313" key="9">
    <source>
        <dbReference type="EMBL" id="GAS90255.1"/>
    </source>
</evidence>
<feature type="transmembrane region" description="Helical" evidence="7">
    <location>
        <begin position="649"/>
        <end position="677"/>
    </location>
</feature>
<evidence type="ECO:0000256" key="4">
    <source>
        <dbReference type="ARBA" id="ARBA00022692"/>
    </source>
</evidence>
<dbReference type="GO" id="GO:0005886">
    <property type="term" value="C:plasma membrane"/>
    <property type="evidence" value="ECO:0007669"/>
    <property type="project" value="UniProtKB-SubCell"/>
</dbReference>
<feature type="transmembrane region" description="Helical" evidence="7">
    <location>
        <begin position="570"/>
        <end position="588"/>
    </location>
</feature>
<accession>A0A117I6M7</accession>
<keyword evidence="5 7" id="KW-1133">Transmembrane helix</keyword>
<protein>
    <recommendedName>
        <fullName evidence="8">Membrane transport protein MMPL domain-containing protein</fullName>
    </recommendedName>
</protein>
<feature type="transmembrane region" description="Helical" evidence="7">
    <location>
        <begin position="310"/>
        <end position="334"/>
    </location>
</feature>
<evidence type="ECO:0000313" key="10">
    <source>
        <dbReference type="Proteomes" id="UP000069620"/>
    </source>
</evidence>
<keyword evidence="4 7" id="KW-0812">Transmembrane</keyword>
<comment type="caution">
    <text evidence="9">The sequence shown here is derived from an EMBL/GenBank/DDBJ whole genome shotgun (WGS) entry which is preliminary data.</text>
</comment>
<feature type="domain" description="Membrane transport protein MMPL" evidence="8">
    <location>
        <begin position="408"/>
        <end position="729"/>
    </location>
</feature>
<dbReference type="Proteomes" id="UP000069620">
    <property type="component" value="Unassembled WGS sequence"/>
</dbReference>
<dbReference type="PANTHER" id="PTHR33406:SF11">
    <property type="entry name" value="MEMBRANE PROTEIN SCO6666-RELATED"/>
    <property type="match status" value="1"/>
</dbReference>
<evidence type="ECO:0000259" key="8">
    <source>
        <dbReference type="Pfam" id="PF03176"/>
    </source>
</evidence>
<reference evidence="10" key="2">
    <citation type="submission" date="2016-02" db="EMBL/GenBank/DDBJ databases">
        <title>Draft genome sequence of five rapidly growing Mycobacterium species.</title>
        <authorList>
            <person name="Katahira K."/>
            <person name="Gotou Y."/>
            <person name="Iida K."/>
            <person name="Ogura Y."/>
            <person name="Hayashi T."/>
        </authorList>
    </citation>
    <scope>NUCLEOTIDE SEQUENCE [LARGE SCALE GENOMIC DNA]</scope>
    <source>
        <strain evidence="10">JCM15654</strain>
    </source>
</reference>
<feature type="transmembrane region" description="Helical" evidence="7">
    <location>
        <begin position="543"/>
        <end position="565"/>
    </location>
</feature>
<evidence type="ECO:0000256" key="1">
    <source>
        <dbReference type="ARBA" id="ARBA00004651"/>
    </source>
</evidence>
<feature type="transmembrane region" description="Helical" evidence="7">
    <location>
        <begin position="376"/>
        <end position="398"/>
    </location>
</feature>
<feature type="transmembrane region" description="Helical" evidence="7">
    <location>
        <begin position="234"/>
        <end position="255"/>
    </location>
</feature>
<dbReference type="EMBL" id="BCSX01000039">
    <property type="protein sequence ID" value="GAS90255.1"/>
    <property type="molecule type" value="Genomic_DNA"/>
</dbReference>
<keyword evidence="3" id="KW-1003">Cell membrane</keyword>
<evidence type="ECO:0000256" key="3">
    <source>
        <dbReference type="ARBA" id="ARBA00022475"/>
    </source>
</evidence>
<dbReference type="SUPFAM" id="SSF82866">
    <property type="entry name" value="Multidrug efflux transporter AcrB transmembrane domain"/>
    <property type="match status" value="2"/>
</dbReference>
<dbReference type="InterPro" id="IPR004869">
    <property type="entry name" value="MMPL_dom"/>
</dbReference>
<name>A0A117I6M7_9MYCO</name>
<dbReference type="RefSeq" id="WP_062830438.1">
    <property type="nucleotide sequence ID" value="NZ_BCSX01000039.1"/>
</dbReference>
<evidence type="ECO:0000256" key="7">
    <source>
        <dbReference type="SAM" id="Phobius"/>
    </source>
</evidence>
<proteinExistence type="inferred from homology"/>